<proteinExistence type="predicted"/>
<dbReference type="Proteomes" id="UP001216907">
    <property type="component" value="Unassembled WGS sequence"/>
</dbReference>
<evidence type="ECO:0000313" key="2">
    <source>
        <dbReference type="EMBL" id="MDG3005974.1"/>
    </source>
</evidence>
<dbReference type="EMBL" id="JARRAG010000002">
    <property type="protein sequence ID" value="MDG3005974.1"/>
    <property type="molecule type" value="Genomic_DNA"/>
</dbReference>
<comment type="caution">
    <text evidence="2">The sequence shown here is derived from an EMBL/GenBank/DDBJ whole genome shotgun (WGS) entry which is preliminary data.</text>
</comment>
<name>A0ABT6FEQ1_9BACT</name>
<keyword evidence="3" id="KW-1185">Reference proteome</keyword>
<organism evidence="2 3">
    <name type="scientific">Paludisphaera mucosa</name>
    <dbReference type="NCBI Taxonomy" id="3030827"/>
    <lineage>
        <taxon>Bacteria</taxon>
        <taxon>Pseudomonadati</taxon>
        <taxon>Planctomycetota</taxon>
        <taxon>Planctomycetia</taxon>
        <taxon>Isosphaerales</taxon>
        <taxon>Isosphaeraceae</taxon>
        <taxon>Paludisphaera</taxon>
    </lineage>
</organism>
<sequence length="120" mass="11793">MVAGEDHLQDAGAVQEALPGEVDDAHPAAPQLAQDLVARDGGDGVPGDFLGGAAAGDGVGVGLRIDRQVGHPPGDGGGVVAGAVRAFKAREVSHAADGGPVRGFGPFNGRTEHGLGAFLI</sequence>
<accession>A0ABT6FEQ1</accession>
<evidence type="ECO:0000256" key="1">
    <source>
        <dbReference type="SAM" id="MobiDB-lite"/>
    </source>
</evidence>
<feature type="region of interest" description="Disordered" evidence="1">
    <location>
        <begin position="1"/>
        <end position="29"/>
    </location>
</feature>
<evidence type="ECO:0000313" key="3">
    <source>
        <dbReference type="Proteomes" id="UP001216907"/>
    </source>
</evidence>
<gene>
    <name evidence="2" type="ORF">PZE19_19520</name>
</gene>
<dbReference type="RefSeq" id="WP_277864402.1">
    <property type="nucleotide sequence ID" value="NZ_JARRAG010000002.1"/>
</dbReference>
<reference evidence="2 3" key="1">
    <citation type="submission" date="2023-03" db="EMBL/GenBank/DDBJ databases">
        <title>Paludisphaera mucosa sp. nov. a novel planctomycete from northern fen.</title>
        <authorList>
            <person name="Ivanova A."/>
        </authorList>
    </citation>
    <scope>NUCLEOTIDE SEQUENCE [LARGE SCALE GENOMIC DNA]</scope>
    <source>
        <strain evidence="2 3">Pla2</strain>
    </source>
</reference>
<protein>
    <submittedName>
        <fullName evidence="2">Uncharacterized protein</fullName>
    </submittedName>
</protein>